<evidence type="ECO:0000313" key="2">
    <source>
        <dbReference type="Proteomes" id="UP001567350"/>
    </source>
</evidence>
<keyword evidence="2" id="KW-1185">Reference proteome</keyword>
<organism evidence="1 2">
    <name type="scientific">Comamonas jiangduensis</name>
    <dbReference type="NCBI Taxonomy" id="1194168"/>
    <lineage>
        <taxon>Bacteria</taxon>
        <taxon>Pseudomonadati</taxon>
        <taxon>Pseudomonadota</taxon>
        <taxon>Betaproteobacteria</taxon>
        <taxon>Burkholderiales</taxon>
        <taxon>Comamonadaceae</taxon>
        <taxon>Comamonas</taxon>
    </lineage>
</organism>
<dbReference type="SUPFAM" id="SSF56112">
    <property type="entry name" value="Protein kinase-like (PK-like)"/>
    <property type="match status" value="1"/>
</dbReference>
<sequence>MTKVLLYDNSSFVPQDIGNLLGVSRFSDIYYRKRSLDRWVSDICAAAGIQFVEIGGDSSARESIKQLGMFGARNLVVMYLPAFVAFGCPEEDAAVFLRKLSLTRSSLAVSPDAAATSLEQLQVAVAVGELAQALLQAVYAGESVGELLGGALEQMHPLEGDVAMIDMRDPLHFTDYLTSNFDVRFFNSVQTINDFVLLKRSSEVDKLRREFQYYGLLPSALQMFFIQPYDFSLEKGSATYKMERLFVPDMALQWIHGSLDELSLKRFLDKVFYYISARPVRQASADAARTVHQDAYRDKVVARLEQLKAKPEYEKLRPYLDANFGGVDALFGRYFKLLDRVGERAVSRDLRVGHGDLCFSNILYSKTTGLMRFIDPRGADGDDDLYVSPFYDLAKLSHSVVGNYDFINYGLYRLEIDADLQVHLQIEPGAPSWARGMFETRLRDAGFDPALIRLFEASLFLSMVPLHIDSPKKVLAFLVNASRILSELEQVF</sequence>
<dbReference type="EMBL" id="JBGJLR010000010">
    <property type="protein sequence ID" value="MEZ2739773.1"/>
    <property type="molecule type" value="Genomic_DNA"/>
</dbReference>
<proteinExistence type="predicted"/>
<reference evidence="1 2" key="1">
    <citation type="submission" date="2024-08" db="EMBL/GenBank/DDBJ databases">
        <authorList>
            <person name="Feng Z."/>
            <person name="Ronholm J."/>
        </authorList>
    </citation>
    <scope>NUCLEOTIDE SEQUENCE [LARGE SCALE GENOMIC DNA]</scope>
    <source>
        <strain evidence="1 2">4-AB0-8</strain>
    </source>
</reference>
<gene>
    <name evidence="1" type="ORF">ACBP88_10005</name>
</gene>
<dbReference type="RefSeq" id="WP_370892399.1">
    <property type="nucleotide sequence ID" value="NZ_JBGJLR010000010.1"/>
</dbReference>
<dbReference type="Proteomes" id="UP001567350">
    <property type="component" value="Unassembled WGS sequence"/>
</dbReference>
<protein>
    <submittedName>
        <fullName evidence="1">Capsular biosynthesis protein</fullName>
    </submittedName>
</protein>
<evidence type="ECO:0000313" key="1">
    <source>
        <dbReference type="EMBL" id="MEZ2739773.1"/>
    </source>
</evidence>
<accession>A0ABV4ID63</accession>
<name>A0ABV4ID63_9BURK</name>
<dbReference type="InterPro" id="IPR011009">
    <property type="entry name" value="Kinase-like_dom_sf"/>
</dbReference>
<comment type="caution">
    <text evidence="1">The sequence shown here is derived from an EMBL/GenBank/DDBJ whole genome shotgun (WGS) entry which is preliminary data.</text>
</comment>